<proteinExistence type="predicted"/>
<evidence type="ECO:0000313" key="2">
    <source>
        <dbReference type="EMBL" id="SNZ20502.1"/>
    </source>
</evidence>
<reference evidence="2 3" key="1">
    <citation type="submission" date="2017-09" db="EMBL/GenBank/DDBJ databases">
        <authorList>
            <person name="Ehlers B."/>
            <person name="Leendertz F.H."/>
        </authorList>
    </citation>
    <scope>NUCLEOTIDE SEQUENCE [LARGE SCALE GENOMIC DNA]</scope>
    <source>
        <strain evidence="2 3">DSM 18289</strain>
    </source>
</reference>
<feature type="region of interest" description="Disordered" evidence="1">
    <location>
        <begin position="101"/>
        <end position="124"/>
    </location>
</feature>
<dbReference type="InterPro" id="IPR011227">
    <property type="entry name" value="UCP029730"/>
</dbReference>
<organism evidence="2 3">
    <name type="scientific">Cohaesibacter gelatinilyticus</name>
    <dbReference type="NCBI Taxonomy" id="372072"/>
    <lineage>
        <taxon>Bacteria</taxon>
        <taxon>Pseudomonadati</taxon>
        <taxon>Pseudomonadota</taxon>
        <taxon>Alphaproteobacteria</taxon>
        <taxon>Hyphomicrobiales</taxon>
        <taxon>Cohaesibacteraceae</taxon>
    </lineage>
</organism>
<protein>
    <submittedName>
        <fullName evidence="2">Predicted N-formylglutamate amidohydrolase</fullName>
    </submittedName>
</protein>
<dbReference type="PIRSF" id="PIRSF029730">
    <property type="entry name" value="UCP029730"/>
    <property type="match status" value="1"/>
</dbReference>
<dbReference type="Pfam" id="PF05013">
    <property type="entry name" value="FGase"/>
    <property type="match status" value="1"/>
</dbReference>
<dbReference type="AlphaFoldDB" id="A0A285PFK5"/>
<keyword evidence="3" id="KW-1185">Reference proteome</keyword>
<dbReference type="GO" id="GO:0016787">
    <property type="term" value="F:hydrolase activity"/>
    <property type="evidence" value="ECO:0007669"/>
    <property type="project" value="UniProtKB-KW"/>
</dbReference>
<name>A0A285PFK5_9HYPH</name>
<dbReference type="SUPFAM" id="SSF53187">
    <property type="entry name" value="Zn-dependent exopeptidases"/>
    <property type="match status" value="1"/>
</dbReference>
<keyword evidence="2" id="KW-0378">Hydrolase</keyword>
<dbReference type="InterPro" id="IPR007709">
    <property type="entry name" value="N-FG_amidohydro"/>
</dbReference>
<dbReference type="EMBL" id="OBEL01000005">
    <property type="protein sequence ID" value="SNZ20502.1"/>
    <property type="molecule type" value="Genomic_DNA"/>
</dbReference>
<dbReference type="Proteomes" id="UP000219439">
    <property type="component" value="Unassembled WGS sequence"/>
</dbReference>
<sequence length="261" mass="29313">MGMTNASSAKLRESLLSLQDPDPVEMINPDSSYPVLLVCEHAGQAIPQKLGNLGLSDEDLQRHIAWDIGAASVTRKLADMLGTPALLQRYSRLVIDCNRPPAAPDSSPAVSDHIPVPGNQDLSEEERRQRVREIFSPFNRAVAQALDSGTIQIVLSIHSYTPYLNGEHRPWTMGLLFRQDRKTSELLRDYVMLHHSNIHIGMNQPYQIEDASDWFVPHHGEARGLPHSLIEIRNNEIADEAGQDKWAQLLRPVIHHLLKEV</sequence>
<evidence type="ECO:0000313" key="3">
    <source>
        <dbReference type="Proteomes" id="UP000219439"/>
    </source>
</evidence>
<evidence type="ECO:0000256" key="1">
    <source>
        <dbReference type="SAM" id="MobiDB-lite"/>
    </source>
</evidence>
<accession>A0A285PFK5</accession>
<gene>
    <name evidence="2" type="ORF">SAMN06265368_3606</name>
</gene>
<dbReference type="Gene3D" id="3.40.630.40">
    <property type="entry name" value="Zn-dependent exopeptidases"/>
    <property type="match status" value="1"/>
</dbReference>